<dbReference type="KEGG" id="slau:SLA_4820"/>
<keyword evidence="5" id="KW-1185">Reference proteome</keyword>
<reference evidence="4 5" key="1">
    <citation type="journal article" date="2016" name="Genome Announc.">
        <title>Complete Genome Sequence of Thiostrepton-Producing Streptomyces laurentii ATCC 31255.</title>
        <authorList>
            <person name="Doi K."/>
            <person name="Fujino Y."/>
            <person name="Nagayoshi Y."/>
            <person name="Ohshima T."/>
            <person name="Ogata S."/>
        </authorList>
    </citation>
    <scope>NUCLEOTIDE SEQUENCE [LARGE SCALE GENOMIC DNA]</scope>
    <source>
        <strain evidence="4 5">ATCC 31255</strain>
    </source>
</reference>
<accession>A0A160P3T0</accession>
<evidence type="ECO:0000256" key="2">
    <source>
        <dbReference type="SAM" id="MobiDB-lite"/>
    </source>
</evidence>
<comment type="similarity">
    <text evidence="1">Belongs to the LytR/CpsA/Psr (LCP) family.</text>
</comment>
<evidence type="ECO:0000256" key="1">
    <source>
        <dbReference type="ARBA" id="ARBA00006068"/>
    </source>
</evidence>
<dbReference type="PANTHER" id="PTHR33392:SF6">
    <property type="entry name" value="POLYISOPRENYL-TEICHOIC ACID--PEPTIDOGLYCAN TEICHOIC ACID TRANSFERASE TAGU"/>
    <property type="match status" value="1"/>
</dbReference>
<feature type="compositionally biased region" description="Basic and acidic residues" evidence="2">
    <location>
        <begin position="124"/>
        <end position="134"/>
    </location>
</feature>
<dbReference type="InterPro" id="IPR004474">
    <property type="entry name" value="LytR_CpsA_psr"/>
</dbReference>
<proteinExistence type="inferred from homology"/>
<dbReference type="EMBL" id="AP017424">
    <property type="protein sequence ID" value="BAU85704.1"/>
    <property type="molecule type" value="Genomic_DNA"/>
</dbReference>
<evidence type="ECO:0000313" key="4">
    <source>
        <dbReference type="EMBL" id="BAU85704.1"/>
    </source>
</evidence>
<feature type="region of interest" description="Disordered" evidence="2">
    <location>
        <begin position="1"/>
        <end position="26"/>
    </location>
</feature>
<dbReference type="Proteomes" id="UP000217676">
    <property type="component" value="Chromosome"/>
</dbReference>
<dbReference type="NCBIfam" id="TIGR00350">
    <property type="entry name" value="lytR_cpsA_psr"/>
    <property type="match status" value="1"/>
</dbReference>
<dbReference type="RefSeq" id="WP_359880507.1">
    <property type="nucleotide sequence ID" value="NZ_JBEYHT010000041.1"/>
</dbReference>
<feature type="region of interest" description="Disordered" evidence="2">
    <location>
        <begin position="120"/>
        <end position="143"/>
    </location>
</feature>
<sequence length="365" mass="39210">MRFPGARPRIHPDTHTHTCPPPRPPTRRRRLLLLTTALVTLGTGGAIAAAPPGLPAPEEGLNLLVVGVDSRAGLTDDEKERYRLGHSECACTDVMMLMHVSAAGDRVSVVSLPRDSLARFPSGHTDRSTGETHSAHPAKINNAWKEGGPAFTIRTVEAMTDLPVHRYLEVDFRRFMDTVDAVDGGVPVCTPTRLKDPVTGLDLAPGTTALRGGEALQYVRSRRADGKMDFGRIQKQQKFLANLHHTLRGGLLNSPDALRALATTLRGTGQGERGVSVTELVELAGRLKDLPPSRTEFAVVPVRGFNPDIEGVGSTLAWDERQAGEVFAALRADRPLPRLAPAAPSDIPQGLGEYRPVEGGALLCA</sequence>
<protein>
    <submittedName>
        <fullName evidence="4">Cell envelope-associated transcriptional attenuator lytR-cpsA-psr, subfamily A1</fullName>
    </submittedName>
</protein>
<dbReference type="InterPro" id="IPR050922">
    <property type="entry name" value="LytR/CpsA/Psr_CW_biosynth"/>
</dbReference>
<dbReference type="AlphaFoldDB" id="A0A160P3T0"/>
<dbReference type="Pfam" id="PF03816">
    <property type="entry name" value="LytR_cpsA_psr"/>
    <property type="match status" value="1"/>
</dbReference>
<evidence type="ECO:0000313" key="5">
    <source>
        <dbReference type="Proteomes" id="UP000217676"/>
    </source>
</evidence>
<name>A0A160P3T0_STRLU</name>
<gene>
    <name evidence="4" type="ORF">SLA_4820</name>
</gene>
<evidence type="ECO:0000259" key="3">
    <source>
        <dbReference type="Pfam" id="PF03816"/>
    </source>
</evidence>
<organism evidence="4 5">
    <name type="scientific">Streptomyces laurentii</name>
    <dbReference type="NCBI Taxonomy" id="39478"/>
    <lineage>
        <taxon>Bacteria</taxon>
        <taxon>Bacillati</taxon>
        <taxon>Actinomycetota</taxon>
        <taxon>Actinomycetes</taxon>
        <taxon>Kitasatosporales</taxon>
        <taxon>Streptomycetaceae</taxon>
        <taxon>Streptomyces</taxon>
    </lineage>
</organism>
<dbReference type="Gene3D" id="3.40.630.190">
    <property type="entry name" value="LCP protein"/>
    <property type="match status" value="1"/>
</dbReference>
<dbReference type="PANTHER" id="PTHR33392">
    <property type="entry name" value="POLYISOPRENYL-TEICHOIC ACID--PEPTIDOGLYCAN TEICHOIC ACID TRANSFERASE TAGU"/>
    <property type="match status" value="1"/>
</dbReference>
<feature type="domain" description="Cell envelope-related transcriptional attenuator" evidence="3">
    <location>
        <begin position="92"/>
        <end position="246"/>
    </location>
</feature>